<dbReference type="Pfam" id="PF02541">
    <property type="entry name" value="Ppx-GppA"/>
    <property type="match status" value="1"/>
</dbReference>
<dbReference type="Proteomes" id="UP000001556">
    <property type="component" value="Chromosome"/>
</dbReference>
<gene>
    <name evidence="3" type="ordered locus">Dred_0123</name>
</gene>
<dbReference type="AlphaFoldDB" id="A4J0S0"/>
<proteinExistence type="inferred from homology"/>
<dbReference type="CDD" id="cd24054">
    <property type="entry name" value="ASKHA_NBD_AaPPX-GppA_MtPPX2-like"/>
    <property type="match status" value="1"/>
</dbReference>
<dbReference type="EMBL" id="CP000612">
    <property type="protein sequence ID" value="ABO48673.1"/>
    <property type="molecule type" value="Genomic_DNA"/>
</dbReference>
<protein>
    <submittedName>
        <fullName evidence="3">Ppx/GppA phosphatase</fullName>
    </submittedName>
</protein>
<accession>A4J0S0</accession>
<feature type="domain" description="Ppx/GppA phosphatase N-terminal" evidence="2">
    <location>
        <begin position="34"/>
        <end position="293"/>
    </location>
</feature>
<reference evidence="3 4" key="1">
    <citation type="submission" date="2007-03" db="EMBL/GenBank/DDBJ databases">
        <title>Complete sequence of Desulfotomaculum reducens MI-1.</title>
        <authorList>
            <consortium name="US DOE Joint Genome Institute"/>
            <person name="Copeland A."/>
            <person name="Lucas S."/>
            <person name="Lapidus A."/>
            <person name="Barry K."/>
            <person name="Detter J.C."/>
            <person name="Glavina del Rio T."/>
            <person name="Hammon N."/>
            <person name="Israni S."/>
            <person name="Dalin E."/>
            <person name="Tice H."/>
            <person name="Pitluck S."/>
            <person name="Sims D."/>
            <person name="Brettin T."/>
            <person name="Bruce D."/>
            <person name="Han C."/>
            <person name="Tapia R."/>
            <person name="Schmutz J."/>
            <person name="Larimer F."/>
            <person name="Land M."/>
            <person name="Hauser L."/>
            <person name="Kyrpides N."/>
            <person name="Kim E."/>
            <person name="Tebo B.M."/>
            <person name="Richardson P."/>
        </authorList>
    </citation>
    <scope>NUCLEOTIDE SEQUENCE [LARGE SCALE GENOMIC DNA]</scope>
    <source>
        <strain evidence="3 4">MI-1</strain>
    </source>
</reference>
<evidence type="ECO:0000313" key="3">
    <source>
        <dbReference type="EMBL" id="ABO48673.1"/>
    </source>
</evidence>
<dbReference type="SUPFAM" id="SSF53067">
    <property type="entry name" value="Actin-like ATPase domain"/>
    <property type="match status" value="2"/>
</dbReference>
<dbReference type="STRING" id="349161.Dred_0123"/>
<dbReference type="HOGENOM" id="CLU_025908_1_2_9"/>
<sequence length="296" mass="32085">MRLASIDVGTNSTRFLLAEVNKNQLSVKKSGLITTRLGQGINEGRLLPEAMERTVLAIETFLEEMATFKPQAIMTAATSAVRDACNRDEFLQLVYARTGLKVKIYTGEAEAAASYAGVLSGLPIEESATVVMDVGGGSTEFIWQDPKGIHYISLPVGAVRMTEGAHSEEQIEQIMAETLNKVKARQGEEFSLVAVGGTATTLAAMSLELVQYRSELVHGFFISRAEILSLLKRLKEAGPEGRKKIVGLQPQRADIITAGVSIVRNVVEALDLPGLTVSESDILHGLILELYHKMSK</sequence>
<dbReference type="InterPro" id="IPR050273">
    <property type="entry name" value="GppA/Ppx_hydrolase"/>
</dbReference>
<evidence type="ECO:0000313" key="4">
    <source>
        <dbReference type="Proteomes" id="UP000001556"/>
    </source>
</evidence>
<name>A4J0S0_DESRM</name>
<dbReference type="PANTHER" id="PTHR30005:SF0">
    <property type="entry name" value="RETROGRADE REGULATION PROTEIN 2"/>
    <property type="match status" value="1"/>
</dbReference>
<evidence type="ECO:0000259" key="2">
    <source>
        <dbReference type="Pfam" id="PF02541"/>
    </source>
</evidence>
<comment type="similarity">
    <text evidence="1">Belongs to the GppA/Ppx family.</text>
</comment>
<evidence type="ECO:0000256" key="1">
    <source>
        <dbReference type="ARBA" id="ARBA00007125"/>
    </source>
</evidence>
<organism evidence="3 4">
    <name type="scientific">Desulforamulus reducens (strain ATCC BAA-1160 / DSM 100696 / MI-1)</name>
    <name type="common">Desulfotomaculum reducens</name>
    <dbReference type="NCBI Taxonomy" id="349161"/>
    <lineage>
        <taxon>Bacteria</taxon>
        <taxon>Bacillati</taxon>
        <taxon>Bacillota</taxon>
        <taxon>Clostridia</taxon>
        <taxon>Eubacteriales</taxon>
        <taxon>Peptococcaceae</taxon>
        <taxon>Desulforamulus</taxon>
    </lineage>
</organism>
<dbReference type="OrthoDB" id="9807195at2"/>
<dbReference type="InterPro" id="IPR003695">
    <property type="entry name" value="Ppx_GppA_N"/>
</dbReference>
<dbReference type="PANTHER" id="PTHR30005">
    <property type="entry name" value="EXOPOLYPHOSPHATASE"/>
    <property type="match status" value="1"/>
</dbReference>
<dbReference type="Gene3D" id="3.30.420.150">
    <property type="entry name" value="Exopolyphosphatase. Domain 2"/>
    <property type="match status" value="1"/>
</dbReference>
<dbReference type="eggNOG" id="COG0248">
    <property type="taxonomic scope" value="Bacteria"/>
</dbReference>
<dbReference type="Gene3D" id="3.30.420.40">
    <property type="match status" value="1"/>
</dbReference>
<keyword evidence="4" id="KW-1185">Reference proteome</keyword>
<dbReference type="GO" id="GO:0016462">
    <property type="term" value="F:pyrophosphatase activity"/>
    <property type="evidence" value="ECO:0007669"/>
    <property type="project" value="TreeGrafter"/>
</dbReference>
<dbReference type="RefSeq" id="WP_011876517.1">
    <property type="nucleotide sequence ID" value="NC_009253.1"/>
</dbReference>
<dbReference type="KEGG" id="drm:Dred_0123"/>
<dbReference type="InterPro" id="IPR043129">
    <property type="entry name" value="ATPase_NBD"/>
</dbReference>